<evidence type="ECO:0000313" key="17">
    <source>
        <dbReference type="Proteomes" id="UP001378592"/>
    </source>
</evidence>
<evidence type="ECO:0000256" key="4">
    <source>
        <dbReference type="ARBA" id="ARBA00010951"/>
    </source>
</evidence>
<evidence type="ECO:0000256" key="11">
    <source>
        <dbReference type="PIRSR" id="PIRSR000808-1"/>
    </source>
</evidence>
<dbReference type="Pfam" id="PF02744">
    <property type="entry name" value="GalP_UDP_tr_C"/>
    <property type="match status" value="1"/>
</dbReference>
<evidence type="ECO:0000313" key="16">
    <source>
        <dbReference type="EMBL" id="KAK7870143.1"/>
    </source>
</evidence>
<organism evidence="16 17">
    <name type="scientific">Gryllus longicercus</name>
    <dbReference type="NCBI Taxonomy" id="2509291"/>
    <lineage>
        <taxon>Eukaryota</taxon>
        <taxon>Metazoa</taxon>
        <taxon>Ecdysozoa</taxon>
        <taxon>Arthropoda</taxon>
        <taxon>Hexapoda</taxon>
        <taxon>Insecta</taxon>
        <taxon>Pterygota</taxon>
        <taxon>Neoptera</taxon>
        <taxon>Polyneoptera</taxon>
        <taxon>Orthoptera</taxon>
        <taxon>Ensifera</taxon>
        <taxon>Gryllidea</taxon>
        <taxon>Grylloidea</taxon>
        <taxon>Gryllidae</taxon>
        <taxon>Gryllinae</taxon>
        <taxon>Gryllus</taxon>
    </lineage>
</organism>
<feature type="binding site" description="in other chain" evidence="12">
    <location>
        <begin position="128"/>
        <end position="129"/>
    </location>
    <ligand>
        <name>UDP-alpha-D-glucose</name>
        <dbReference type="ChEBI" id="CHEBI:58885"/>
        <note>ligand shared between dimeric partners</note>
    </ligand>
</feature>
<feature type="domain" description="Galactose-1-phosphate uridyl transferase C-terminal" evidence="15">
    <location>
        <begin position="235"/>
        <end position="400"/>
    </location>
</feature>
<proteinExistence type="inferred from homology"/>
<evidence type="ECO:0000256" key="8">
    <source>
        <dbReference type="ARBA" id="ARBA00022833"/>
    </source>
</evidence>
<keyword evidence="7 13" id="KW-0479">Metal-binding</keyword>
<evidence type="ECO:0000256" key="9">
    <source>
        <dbReference type="ARBA" id="ARBA00023144"/>
    </source>
</evidence>
<dbReference type="InterPro" id="IPR001937">
    <property type="entry name" value="GalP_UDPtransf1"/>
</dbReference>
<comment type="pathway">
    <text evidence="3 13">Carbohydrate metabolism; galactose metabolism.</text>
</comment>
<gene>
    <name evidence="16" type="ORF">R5R35_012708</name>
</gene>
<accession>A0AAN9VTT3</accession>
<feature type="binding site" description="in other chain" evidence="12">
    <location>
        <begin position="210"/>
        <end position="212"/>
    </location>
    <ligand>
        <name>UDP-alpha-D-glucose</name>
        <dbReference type="ChEBI" id="CHEBI:58885"/>
        <note>ligand shared between dimeric partners</note>
    </ligand>
</feature>
<feature type="active site" description="Tele-UMP-histidine intermediate" evidence="11">
    <location>
        <position position="217"/>
    </location>
</feature>
<evidence type="ECO:0000256" key="1">
    <source>
        <dbReference type="ARBA" id="ARBA00001107"/>
    </source>
</evidence>
<comment type="similarity">
    <text evidence="4 13">Belongs to the galactose-1-phosphate uridylyltransferase type 1 family.</text>
</comment>
<feature type="binding site" evidence="12">
    <location>
        <begin position="370"/>
        <end position="371"/>
    </location>
    <ligand>
        <name>UDP-alpha-D-glucose</name>
        <dbReference type="ChEBI" id="CHEBI:58885"/>
        <note>ligand shared between dimeric partners</note>
    </ligand>
</feature>
<dbReference type="InterPro" id="IPR005850">
    <property type="entry name" value="GalP_Utransf_C"/>
</dbReference>
<evidence type="ECO:0000256" key="6">
    <source>
        <dbReference type="ARBA" id="ARBA00022695"/>
    </source>
</evidence>
<evidence type="ECO:0000256" key="2">
    <source>
        <dbReference type="ARBA" id="ARBA00001947"/>
    </source>
</evidence>
<feature type="binding site" description="in other chain" evidence="12">
    <location>
        <position position="377"/>
    </location>
    <ligand>
        <name>UDP-alpha-D-glucose</name>
        <dbReference type="ChEBI" id="CHEBI:58885"/>
        <note>ligand shared between dimeric partners</note>
    </ligand>
</feature>
<dbReference type="InterPro" id="IPR036265">
    <property type="entry name" value="HIT-like_sf"/>
</dbReference>
<feature type="binding site" evidence="12">
    <location>
        <begin position="79"/>
        <end position="82"/>
    </location>
    <ligand>
        <name>UDP-alpha-D-glucose</name>
        <dbReference type="ChEBI" id="CHEBI:58885"/>
        <note>ligand shared between dimeric partners</note>
    </ligand>
</feature>
<comment type="caution">
    <text evidence="16">The sequence shown here is derived from an EMBL/GenBank/DDBJ whole genome shotgun (WGS) entry which is preliminary data.</text>
</comment>
<evidence type="ECO:0000256" key="5">
    <source>
        <dbReference type="ARBA" id="ARBA00022679"/>
    </source>
</evidence>
<dbReference type="SUPFAM" id="SSF54197">
    <property type="entry name" value="HIT-like"/>
    <property type="match status" value="2"/>
</dbReference>
<dbReference type="EMBL" id="JAZDUA010000063">
    <property type="protein sequence ID" value="KAK7870143.1"/>
    <property type="molecule type" value="Genomic_DNA"/>
</dbReference>
<evidence type="ECO:0000259" key="14">
    <source>
        <dbReference type="Pfam" id="PF01087"/>
    </source>
</evidence>
<dbReference type="FunFam" id="3.30.428.10:FF:000002">
    <property type="entry name" value="Galactose-1-phosphate uridylyltransferase"/>
    <property type="match status" value="1"/>
</dbReference>
<keyword evidence="5 13" id="KW-0808">Transferase</keyword>
<dbReference type="PIRSF" id="PIRSF000808">
    <property type="entry name" value="GalT"/>
    <property type="match status" value="1"/>
</dbReference>
<dbReference type="GO" id="GO:0005737">
    <property type="term" value="C:cytoplasm"/>
    <property type="evidence" value="ECO:0007669"/>
    <property type="project" value="TreeGrafter"/>
</dbReference>
<keyword evidence="8" id="KW-0862">Zinc</keyword>
<evidence type="ECO:0000259" key="15">
    <source>
        <dbReference type="Pfam" id="PF02744"/>
    </source>
</evidence>
<evidence type="ECO:0000256" key="12">
    <source>
        <dbReference type="PIRSR" id="PIRSR000808-2"/>
    </source>
</evidence>
<feature type="binding site" description="in other chain" evidence="12">
    <location>
        <position position="204"/>
    </location>
    <ligand>
        <name>UDP-alpha-D-glucose</name>
        <dbReference type="ChEBI" id="CHEBI:58885"/>
        <note>ligand shared between dimeric partners</note>
    </ligand>
</feature>
<dbReference type="GO" id="GO:0008108">
    <property type="term" value="F:UDP-glucose:hexose-1-phosphate uridylyltransferase activity"/>
    <property type="evidence" value="ECO:0007669"/>
    <property type="project" value="UniProtKB-EC"/>
</dbReference>
<dbReference type="FunFam" id="3.30.428.10:FF:000001">
    <property type="entry name" value="Galactose-1-phosphate uridylyltransferase"/>
    <property type="match status" value="1"/>
</dbReference>
<dbReference type="InterPro" id="IPR019779">
    <property type="entry name" value="GalP_UDPtransf1_His-AS"/>
</dbReference>
<evidence type="ECO:0000256" key="10">
    <source>
        <dbReference type="ARBA" id="ARBA00023277"/>
    </source>
</evidence>
<reference evidence="16 17" key="1">
    <citation type="submission" date="2024-03" db="EMBL/GenBank/DDBJ databases">
        <title>The genome assembly and annotation of the cricket Gryllus longicercus Weissman &amp; Gray.</title>
        <authorList>
            <person name="Szrajer S."/>
            <person name="Gray D."/>
            <person name="Ylla G."/>
        </authorList>
    </citation>
    <scope>NUCLEOTIDE SEQUENCE [LARGE SCALE GENOMIC DNA]</scope>
    <source>
        <strain evidence="16">DAG 2021-001</strain>
        <tissue evidence="16">Whole body minus gut</tissue>
    </source>
</reference>
<evidence type="ECO:0000256" key="7">
    <source>
        <dbReference type="ARBA" id="ARBA00022723"/>
    </source>
</evidence>
<keyword evidence="9 13" id="KW-0299">Galactose metabolism</keyword>
<comment type="catalytic activity">
    <reaction evidence="1 13">
        <text>alpha-D-galactose 1-phosphate + UDP-alpha-D-glucose = alpha-D-glucose 1-phosphate + UDP-alpha-D-galactose</text>
        <dbReference type="Rhea" id="RHEA:13989"/>
        <dbReference type="ChEBI" id="CHEBI:58336"/>
        <dbReference type="ChEBI" id="CHEBI:58601"/>
        <dbReference type="ChEBI" id="CHEBI:58885"/>
        <dbReference type="ChEBI" id="CHEBI:66914"/>
        <dbReference type="EC" id="2.7.7.12"/>
    </reaction>
</comment>
<dbReference type="CDD" id="cd00608">
    <property type="entry name" value="GalT"/>
    <property type="match status" value="1"/>
</dbReference>
<dbReference type="Proteomes" id="UP001378592">
    <property type="component" value="Unassembled WGS sequence"/>
</dbReference>
<dbReference type="InterPro" id="IPR005849">
    <property type="entry name" value="GalP_Utransf_N"/>
</dbReference>
<evidence type="ECO:0000256" key="13">
    <source>
        <dbReference type="RuleBase" id="RU000506"/>
    </source>
</evidence>
<feature type="binding site" description="in other chain" evidence="12">
    <location>
        <position position="219"/>
    </location>
    <ligand>
        <name>UDP-alpha-D-glucose</name>
        <dbReference type="ChEBI" id="CHEBI:58885"/>
        <note>ligand shared between dimeric partners</note>
    </ligand>
</feature>
<dbReference type="NCBIfam" id="TIGR00209">
    <property type="entry name" value="galT_1"/>
    <property type="match status" value="1"/>
</dbReference>
<feature type="binding site" description="in other chain" evidence="12">
    <location>
        <position position="112"/>
    </location>
    <ligand>
        <name>UDP-alpha-D-glucose</name>
        <dbReference type="ChEBI" id="CHEBI:58885"/>
        <note>ligand shared between dimeric partners</note>
    </ligand>
</feature>
<comment type="cofactor">
    <cofactor evidence="2">
        <name>Zn(2+)</name>
        <dbReference type="ChEBI" id="CHEBI:29105"/>
    </cofactor>
</comment>
<dbReference type="PANTHER" id="PTHR11943:SF1">
    <property type="entry name" value="GALACTOSE-1-PHOSPHATE URIDYLYLTRANSFERASE"/>
    <property type="match status" value="1"/>
</dbReference>
<dbReference type="Gene3D" id="3.30.428.10">
    <property type="entry name" value="HIT-like"/>
    <property type="match status" value="2"/>
</dbReference>
<evidence type="ECO:0000256" key="3">
    <source>
        <dbReference type="ARBA" id="ARBA00004947"/>
    </source>
</evidence>
<dbReference type="GO" id="GO:0033499">
    <property type="term" value="P:galactose catabolic process via UDP-galactose, Leloir pathway"/>
    <property type="evidence" value="ECO:0007669"/>
    <property type="project" value="TreeGrafter"/>
</dbReference>
<keyword evidence="10 13" id="KW-0119">Carbohydrate metabolism</keyword>
<keyword evidence="17" id="KW-1185">Reference proteome</keyword>
<dbReference type="AlphaFoldDB" id="A0AAN9VTT3"/>
<dbReference type="PANTHER" id="PTHR11943">
    <property type="entry name" value="GALACTOSE-1-PHOSPHATE URIDYLYLTRANSFERASE"/>
    <property type="match status" value="1"/>
</dbReference>
<dbReference type="GO" id="GO:0008270">
    <property type="term" value="F:zinc ion binding"/>
    <property type="evidence" value="ECO:0007669"/>
    <property type="project" value="InterPro"/>
</dbReference>
<sequence length="403" mass="47101">MLLDSDDQQNLNATGLPQTILYIFLDSVQSVESRFVSVNFQLHCRRLAEANIMDFRAEDHQHIRYNPLKGEWILVSPHRMKRPWSGQVEDVTEDDVPEFDPQNPLCPGVKRASGEVNPKYESTFAFPNDFPALLDDVPSPSESDDPLFQMGSAKGHCRVLCFHPKSNVTLPVMTLQEIRTVIDRWIEEMQTLSEKFDWVQIFENKGSMMGCSNPHPHCQIWSSSFLPNEARIKDQYQREYFQKYNKPLLMDYVKKEINKKERIVVENCHWVVVVPFWATWPFETMILPKEHFKRFTDLKNIHKDSLADIIKKITTKYDNLFRVSFPYSMGWHGAPTGSKMKEDANHWVFHGIYYPPLLRSATVKKFMVGYELLAQAQRDLTPEQAAERLRNLSTVHYKQENKE</sequence>
<name>A0AAN9VTT3_9ORTH</name>
<dbReference type="Pfam" id="PF01087">
    <property type="entry name" value="GalP_UDP_transf"/>
    <property type="match status" value="1"/>
</dbReference>
<dbReference type="EC" id="2.7.7.12" evidence="13"/>
<protein>
    <recommendedName>
        <fullName evidence="13">Galactose-1-phosphate uridylyltransferase</fullName>
        <ecNumber evidence="13">2.7.7.12</ecNumber>
    </recommendedName>
</protein>
<keyword evidence="6 13" id="KW-0548">Nucleotidyltransferase</keyword>
<dbReference type="PROSITE" id="PS00117">
    <property type="entry name" value="GAL_P_UDP_TRANSF_I"/>
    <property type="match status" value="1"/>
</dbReference>
<dbReference type="NCBIfam" id="NF008724">
    <property type="entry name" value="PRK11720.1"/>
    <property type="match status" value="1"/>
</dbReference>
<feature type="domain" description="Galactose-1-phosphate uridyl transferase N-terminal" evidence="14">
    <location>
        <begin position="54"/>
        <end position="227"/>
    </location>
</feature>
<feature type="binding site" evidence="12">
    <location>
        <begin position="365"/>
        <end position="366"/>
    </location>
    <ligand>
        <name>UDP-alpha-D-glucose</name>
        <dbReference type="ChEBI" id="CHEBI:58885"/>
        <note>ligand shared between dimeric partners</note>
    </ligand>
</feature>